<dbReference type="OrthoDB" id="9813111at2"/>
<evidence type="ECO:0000313" key="2">
    <source>
        <dbReference type="Proteomes" id="UP000054978"/>
    </source>
</evidence>
<reference evidence="1" key="1">
    <citation type="submission" date="2016-01" db="EMBL/GenBank/DDBJ databases">
        <authorList>
            <person name="Peeters C."/>
        </authorList>
    </citation>
    <scope>NUCLEOTIDE SEQUENCE [LARGE SCALE GENOMIC DNA]</scope>
    <source>
        <strain evidence="1">LMG 29326</strain>
    </source>
</reference>
<dbReference type="GO" id="GO:0008410">
    <property type="term" value="F:CoA-transferase activity"/>
    <property type="evidence" value="ECO:0007669"/>
    <property type="project" value="InterPro"/>
</dbReference>
<dbReference type="PANTHER" id="PTHR43293">
    <property type="entry name" value="ACETATE COA-TRANSFERASE YDIF"/>
    <property type="match status" value="1"/>
</dbReference>
<evidence type="ECO:0000313" key="1">
    <source>
        <dbReference type="EMBL" id="SAK48826.1"/>
    </source>
</evidence>
<dbReference type="AlphaFoldDB" id="A0A157ZTM0"/>
<proteinExistence type="predicted"/>
<accession>A0A157ZTM0</accession>
<comment type="caution">
    <text evidence="1">The sequence shown here is derived from an EMBL/GenBank/DDBJ whole genome shotgun (WGS) entry which is preliminary data.</text>
</comment>
<dbReference type="InterPro" id="IPR037171">
    <property type="entry name" value="NagB/RpiA_transferase-like"/>
</dbReference>
<dbReference type="EMBL" id="FCOB02000004">
    <property type="protein sequence ID" value="SAK48826.1"/>
    <property type="molecule type" value="Genomic_DNA"/>
</dbReference>
<organism evidence="1 2">
    <name type="scientific">Caballeronia ptereochthonis</name>
    <dbReference type="NCBI Taxonomy" id="1777144"/>
    <lineage>
        <taxon>Bacteria</taxon>
        <taxon>Pseudomonadati</taxon>
        <taxon>Pseudomonadota</taxon>
        <taxon>Betaproteobacteria</taxon>
        <taxon>Burkholderiales</taxon>
        <taxon>Burkholderiaceae</taxon>
        <taxon>Caballeronia</taxon>
    </lineage>
</organism>
<sequence length="271" mass="29534">MTTETIENFTGNELLTSVVARQVRDGDLVFVGVGTNGRAFTLAVGIPLTAVRLAQLMHAPSAAVYWGNLLEPDLGNVPTDIRQDTFTKWPAAASPSDTGIKCDMLARLAFDVCFDSAAQIDMHGNLNITAIGDYRDPKVRLVGCLAQPEHFAFVARPIVVVDLDKRTFVEEVDFITSVGHVSRGRTREDLGLPGGGPHRVVTDKAVFDFDAVSRQMRIASLHPGVTLEEVLDNMSFKPLVPASIPETGLPGADELRLIRWVIDPHRVLLRA</sequence>
<name>A0A157ZTM0_9BURK</name>
<protein>
    <submittedName>
        <fullName evidence="1">Acyl CoA-acetate/3-ketoacid CoA transferase beta subunit</fullName>
    </submittedName>
</protein>
<dbReference type="InterPro" id="IPR004165">
    <property type="entry name" value="CoA_trans_fam_I"/>
</dbReference>
<gene>
    <name evidence="1" type="ORF">AWB83_01001</name>
</gene>
<dbReference type="PANTHER" id="PTHR43293:SF3">
    <property type="entry name" value="CHOLESTEROL RING-CLEAVING HYDROLASE IPDB SUBUNIT"/>
    <property type="match status" value="1"/>
</dbReference>
<dbReference type="RefSeq" id="WP_087043177.1">
    <property type="nucleotide sequence ID" value="NZ_FCOB02000004.1"/>
</dbReference>
<keyword evidence="2" id="KW-1185">Reference proteome</keyword>
<keyword evidence="1" id="KW-0808">Transferase</keyword>
<dbReference type="STRING" id="1777144.AWB83_01001"/>
<dbReference type="Pfam" id="PF01144">
    <property type="entry name" value="CoA_trans"/>
    <property type="match status" value="1"/>
</dbReference>
<dbReference type="Proteomes" id="UP000054978">
    <property type="component" value="Unassembled WGS sequence"/>
</dbReference>
<dbReference type="SMART" id="SM00882">
    <property type="entry name" value="CoA_trans"/>
    <property type="match status" value="1"/>
</dbReference>
<dbReference type="SUPFAM" id="SSF100950">
    <property type="entry name" value="NagB/RpiA/CoA transferase-like"/>
    <property type="match status" value="1"/>
</dbReference>
<dbReference type="Gene3D" id="3.40.1080.10">
    <property type="entry name" value="Glutaconate Coenzyme A-transferase"/>
    <property type="match status" value="1"/>
</dbReference>